<proteinExistence type="predicted"/>
<dbReference type="EMBL" id="VSSQ01047119">
    <property type="protein sequence ID" value="MPN01100.1"/>
    <property type="molecule type" value="Genomic_DNA"/>
</dbReference>
<gene>
    <name evidence="1" type="ORF">SDC9_148303</name>
</gene>
<dbReference type="AlphaFoldDB" id="A0A645EIE6"/>
<organism evidence="1">
    <name type="scientific">bioreactor metagenome</name>
    <dbReference type="NCBI Taxonomy" id="1076179"/>
    <lineage>
        <taxon>unclassified sequences</taxon>
        <taxon>metagenomes</taxon>
        <taxon>ecological metagenomes</taxon>
    </lineage>
</organism>
<reference evidence="1" key="1">
    <citation type="submission" date="2019-08" db="EMBL/GenBank/DDBJ databases">
        <authorList>
            <person name="Kucharzyk K."/>
            <person name="Murdoch R.W."/>
            <person name="Higgins S."/>
            <person name="Loffler F."/>
        </authorList>
    </citation>
    <scope>NUCLEOTIDE SEQUENCE</scope>
</reference>
<accession>A0A645EIE6</accession>
<comment type="caution">
    <text evidence="1">The sequence shown here is derived from an EMBL/GenBank/DDBJ whole genome shotgun (WGS) entry which is preliminary data.</text>
</comment>
<sequence>MGIHMGEPVSRERLPILHRRVENENERLESRLPGCLAGDFVKFSPDQHSRHIKVGRDVDAALLETGDQVIELICGLRRKAGARTLLFTHEFIVVVVDADRIKSPGRHAIGQFLGMFSVEILGGAAEISTVKADRFLRAVAEDKAAVPDLYRAVFSGRGVQPPRKIKDGILFDIAAAVDRLPFLPGSDVVWFPLVTRQRTVSHGGGDNSPDRLAGRVECNTPDRFVFERIAGAV</sequence>
<evidence type="ECO:0000313" key="1">
    <source>
        <dbReference type="EMBL" id="MPN01100.1"/>
    </source>
</evidence>
<name>A0A645EIE6_9ZZZZ</name>
<protein>
    <submittedName>
        <fullName evidence="1">Uncharacterized protein</fullName>
    </submittedName>
</protein>